<keyword evidence="1" id="KW-0472">Membrane</keyword>
<feature type="transmembrane region" description="Helical" evidence="1">
    <location>
        <begin position="30"/>
        <end position="50"/>
    </location>
</feature>
<protein>
    <submittedName>
        <fullName evidence="3">G-protein coupled receptors family 1 profile domain-containing protein</fullName>
    </submittedName>
</protein>
<dbReference type="SUPFAM" id="SSF81321">
    <property type="entry name" value="Family A G protein-coupled receptor-like"/>
    <property type="match status" value="1"/>
</dbReference>
<dbReference type="Pfam" id="PF10320">
    <property type="entry name" value="7TM_GPCR_Srsx"/>
    <property type="match status" value="1"/>
</dbReference>
<dbReference type="WBParaSite" id="jg11357">
    <property type="protein sequence ID" value="jg11357"/>
    <property type="gene ID" value="jg11357"/>
</dbReference>
<evidence type="ECO:0000313" key="3">
    <source>
        <dbReference type="WBParaSite" id="jg11357"/>
    </source>
</evidence>
<name>A0A915CRH3_9BILA</name>
<evidence type="ECO:0000256" key="1">
    <source>
        <dbReference type="SAM" id="Phobius"/>
    </source>
</evidence>
<keyword evidence="1" id="KW-0812">Transmembrane</keyword>
<proteinExistence type="predicted"/>
<evidence type="ECO:0000313" key="2">
    <source>
        <dbReference type="Proteomes" id="UP000887574"/>
    </source>
</evidence>
<sequence length="71" mass="8539">MVQIFLLYCFIALDRLLCIAYPQRYSSMNKQVYFCIIVAFVLAFPFYNGFLSYQRTLINPDKYVHYTQSFK</sequence>
<dbReference type="Gene3D" id="1.20.1070.10">
    <property type="entry name" value="Rhodopsin 7-helix transmembrane proteins"/>
    <property type="match status" value="1"/>
</dbReference>
<reference evidence="3" key="1">
    <citation type="submission" date="2022-11" db="UniProtKB">
        <authorList>
            <consortium name="WormBaseParasite"/>
        </authorList>
    </citation>
    <scope>IDENTIFICATION</scope>
</reference>
<dbReference type="AlphaFoldDB" id="A0A915CRH3"/>
<organism evidence="2 3">
    <name type="scientific">Ditylenchus dipsaci</name>
    <dbReference type="NCBI Taxonomy" id="166011"/>
    <lineage>
        <taxon>Eukaryota</taxon>
        <taxon>Metazoa</taxon>
        <taxon>Ecdysozoa</taxon>
        <taxon>Nematoda</taxon>
        <taxon>Chromadorea</taxon>
        <taxon>Rhabditida</taxon>
        <taxon>Tylenchina</taxon>
        <taxon>Tylenchomorpha</taxon>
        <taxon>Sphaerularioidea</taxon>
        <taxon>Anguinidae</taxon>
        <taxon>Anguininae</taxon>
        <taxon>Ditylenchus</taxon>
    </lineage>
</organism>
<keyword evidence="2" id="KW-1185">Reference proteome</keyword>
<dbReference type="Proteomes" id="UP000887574">
    <property type="component" value="Unplaced"/>
</dbReference>
<keyword evidence="1" id="KW-1133">Transmembrane helix</keyword>
<accession>A0A915CRH3</accession>
<dbReference type="InterPro" id="IPR019424">
    <property type="entry name" value="7TM_GPCR_Srsx"/>
</dbReference>